<feature type="binding site" evidence="9">
    <location>
        <begin position="190"/>
        <end position="193"/>
    </location>
    <ligand>
        <name>substrate</name>
    </ligand>
</feature>
<dbReference type="SUPFAM" id="SSF57716">
    <property type="entry name" value="Glucocorticoid receptor-like (DNA-binding domain)"/>
    <property type="match status" value="1"/>
</dbReference>
<dbReference type="Gene3D" id="3.30.60.20">
    <property type="match status" value="1"/>
</dbReference>
<dbReference type="Gene3D" id="3.40.50.300">
    <property type="entry name" value="P-loop containing nucleotide triphosphate hydrolases"/>
    <property type="match status" value="1"/>
</dbReference>
<evidence type="ECO:0000256" key="10">
    <source>
        <dbReference type="RuleBase" id="RU000544"/>
    </source>
</evidence>
<evidence type="ECO:0000256" key="9">
    <source>
        <dbReference type="PIRSR" id="PIRSR035805-2"/>
    </source>
</evidence>
<dbReference type="PANTHER" id="PTHR11441">
    <property type="entry name" value="THYMIDINE KINASE"/>
    <property type="match status" value="1"/>
</dbReference>
<evidence type="ECO:0000256" key="7">
    <source>
        <dbReference type="ARBA" id="ARBA00022840"/>
    </source>
</evidence>
<dbReference type="InterPro" id="IPR027417">
    <property type="entry name" value="P-loop_NTPase"/>
</dbReference>
<comment type="catalytic activity">
    <reaction evidence="10">
        <text>thymidine + ATP = dTMP + ADP + H(+)</text>
        <dbReference type="Rhea" id="RHEA:19129"/>
        <dbReference type="ChEBI" id="CHEBI:15378"/>
        <dbReference type="ChEBI" id="CHEBI:17748"/>
        <dbReference type="ChEBI" id="CHEBI:30616"/>
        <dbReference type="ChEBI" id="CHEBI:63528"/>
        <dbReference type="ChEBI" id="CHEBI:456216"/>
        <dbReference type="EC" id="2.7.1.21"/>
    </reaction>
</comment>
<dbReference type="PIRSF" id="PIRSF035805">
    <property type="entry name" value="TK_cell"/>
    <property type="match status" value="1"/>
</dbReference>
<keyword evidence="3 10" id="KW-0237">DNA synthesis</keyword>
<evidence type="ECO:0000256" key="1">
    <source>
        <dbReference type="ARBA" id="ARBA00007587"/>
    </source>
</evidence>
<dbReference type="GO" id="GO:0005524">
    <property type="term" value="F:ATP binding"/>
    <property type="evidence" value="ECO:0007669"/>
    <property type="project" value="UniProtKB-KW"/>
</dbReference>
<organism evidence="12 13">
    <name type="scientific">Candidatus Woesebacteria bacterium RBG_16_34_12</name>
    <dbReference type="NCBI Taxonomy" id="1802480"/>
    <lineage>
        <taxon>Bacteria</taxon>
        <taxon>Candidatus Woeseibacteriota</taxon>
    </lineage>
</organism>
<evidence type="ECO:0000256" key="5">
    <source>
        <dbReference type="ARBA" id="ARBA00022741"/>
    </source>
</evidence>
<keyword evidence="7 10" id="KW-0067">ATP-binding</keyword>
<dbReference type="PROSITE" id="PS00603">
    <property type="entry name" value="TK_CELLULAR_TYPE"/>
    <property type="match status" value="1"/>
</dbReference>
<sequence length="217" mass="23708">MLAERKGEILGKKGVLTVIWGPMFSGKTAALIEEIARSGYADKISINVKPANDNRYKEDSIVTHAGAEVKAFNVDQSNPEKILVLVKEKEDAGGRVDIIGIDEGQFFVPKEPDRLVSVVEELLRQGKDVIVAGLAVDANDEPFGAMPILVAKADKPVFRTAVCTYRSDDGEVCGEDATKTERLVDVYEQVVVGGVEIYAASCRQHHGKHPRKFIDND</sequence>
<dbReference type="Proteomes" id="UP000177053">
    <property type="component" value="Unassembled WGS sequence"/>
</dbReference>
<feature type="active site" description="Proton acceptor" evidence="8">
    <location>
        <position position="103"/>
    </location>
</feature>
<dbReference type="PANTHER" id="PTHR11441:SF0">
    <property type="entry name" value="THYMIDINE KINASE, CYTOSOLIC"/>
    <property type="match status" value="1"/>
</dbReference>
<dbReference type="GO" id="GO:0071897">
    <property type="term" value="P:DNA biosynthetic process"/>
    <property type="evidence" value="ECO:0007669"/>
    <property type="project" value="UniProtKB-KW"/>
</dbReference>
<dbReference type="AlphaFoldDB" id="A0A1F7X7G7"/>
<keyword evidence="4 10" id="KW-0808">Transferase</keyword>
<comment type="caution">
    <text evidence="12">The sequence shown here is derived from an EMBL/GenBank/DDBJ whole genome shotgun (WGS) entry which is preliminary data.</text>
</comment>
<evidence type="ECO:0000256" key="3">
    <source>
        <dbReference type="ARBA" id="ARBA00022634"/>
    </source>
</evidence>
<evidence type="ECO:0000313" key="13">
    <source>
        <dbReference type="Proteomes" id="UP000177053"/>
    </source>
</evidence>
<dbReference type="Pfam" id="PF00265">
    <property type="entry name" value="TK"/>
    <property type="match status" value="1"/>
</dbReference>
<proteinExistence type="inferred from homology"/>
<keyword evidence="6 10" id="KW-0418">Kinase</keyword>
<accession>A0A1F7X7G7</accession>
<evidence type="ECO:0000313" key="12">
    <source>
        <dbReference type="EMBL" id="OGM11006.1"/>
    </source>
</evidence>
<dbReference type="EC" id="2.7.1.21" evidence="2 10"/>
<keyword evidence="5 10" id="KW-0547">Nucleotide-binding</keyword>
<dbReference type="SUPFAM" id="SSF52540">
    <property type="entry name" value="P-loop containing nucleoside triphosphate hydrolases"/>
    <property type="match status" value="1"/>
</dbReference>
<protein>
    <recommendedName>
        <fullName evidence="2 10">Thymidine kinase</fullName>
        <ecNumber evidence="2 10">2.7.1.21</ecNumber>
    </recommendedName>
</protein>
<evidence type="ECO:0000256" key="4">
    <source>
        <dbReference type="ARBA" id="ARBA00022679"/>
    </source>
</evidence>
<feature type="binding site" evidence="9">
    <location>
        <position position="198"/>
    </location>
    <ligand>
        <name>substrate</name>
    </ligand>
</feature>
<evidence type="ECO:0000256" key="2">
    <source>
        <dbReference type="ARBA" id="ARBA00012118"/>
    </source>
</evidence>
<name>A0A1F7X7G7_9BACT</name>
<evidence type="ECO:0000256" key="6">
    <source>
        <dbReference type="ARBA" id="ARBA00022777"/>
    </source>
</evidence>
<dbReference type="GO" id="GO:0004797">
    <property type="term" value="F:thymidine kinase activity"/>
    <property type="evidence" value="ECO:0007669"/>
    <property type="project" value="UniProtKB-EC"/>
</dbReference>
<evidence type="ECO:0000256" key="8">
    <source>
        <dbReference type="PIRSR" id="PIRSR035805-1"/>
    </source>
</evidence>
<evidence type="ECO:0000256" key="11">
    <source>
        <dbReference type="RuleBase" id="RU004165"/>
    </source>
</evidence>
<dbReference type="GO" id="GO:0046104">
    <property type="term" value="P:thymidine metabolic process"/>
    <property type="evidence" value="ECO:0007669"/>
    <property type="project" value="TreeGrafter"/>
</dbReference>
<gene>
    <name evidence="12" type="ORF">A2Z22_04040</name>
</gene>
<dbReference type="EMBL" id="MGFS01000027">
    <property type="protein sequence ID" value="OGM11006.1"/>
    <property type="molecule type" value="Genomic_DNA"/>
</dbReference>
<reference evidence="12 13" key="1">
    <citation type="journal article" date="2016" name="Nat. Commun.">
        <title>Thousands of microbial genomes shed light on interconnected biogeochemical processes in an aquifer system.</title>
        <authorList>
            <person name="Anantharaman K."/>
            <person name="Brown C.T."/>
            <person name="Hug L.A."/>
            <person name="Sharon I."/>
            <person name="Castelle C.J."/>
            <person name="Probst A.J."/>
            <person name="Thomas B.C."/>
            <person name="Singh A."/>
            <person name="Wilkins M.J."/>
            <person name="Karaoz U."/>
            <person name="Brodie E.L."/>
            <person name="Williams K.H."/>
            <person name="Hubbard S.S."/>
            <person name="Banfield J.F."/>
        </authorList>
    </citation>
    <scope>NUCLEOTIDE SEQUENCE [LARGE SCALE GENOMIC DNA]</scope>
</reference>
<dbReference type="InterPro" id="IPR001267">
    <property type="entry name" value="Thymidine_kinase"/>
</dbReference>
<comment type="similarity">
    <text evidence="1 11">Belongs to the thymidine kinase family.</text>
</comment>
<dbReference type="InterPro" id="IPR020633">
    <property type="entry name" value="Thymidine_kinase_CS"/>
</dbReference>